<dbReference type="SUPFAM" id="SSF51556">
    <property type="entry name" value="Metallo-dependent hydrolases"/>
    <property type="match status" value="1"/>
</dbReference>
<dbReference type="SMART" id="SM01230">
    <property type="entry name" value="Gln-synt_C"/>
    <property type="match status" value="1"/>
</dbReference>
<reference evidence="5 6" key="1">
    <citation type="submission" date="2017-10" db="EMBL/GenBank/DDBJ databases">
        <title>Comparative genomics in systemic dimorphic fungi from Ajellomycetaceae.</title>
        <authorList>
            <person name="Munoz J.F."/>
            <person name="Mcewen J.G."/>
            <person name="Clay O.K."/>
            <person name="Cuomo C.A."/>
        </authorList>
    </citation>
    <scope>NUCLEOTIDE SEQUENCE [LARGE SCALE GENOMIC DNA]</scope>
    <source>
        <strain evidence="5 6">UAMH130</strain>
    </source>
</reference>
<feature type="domain" description="GS catalytic" evidence="4">
    <location>
        <begin position="553"/>
        <end position="878"/>
    </location>
</feature>
<dbReference type="Gene3D" id="3.10.20.70">
    <property type="entry name" value="Glutamine synthetase, N-terminal domain"/>
    <property type="match status" value="1"/>
</dbReference>
<dbReference type="EMBL" id="PDNC01000161">
    <property type="protein sequence ID" value="PGG96848.1"/>
    <property type="molecule type" value="Genomic_DNA"/>
</dbReference>
<evidence type="ECO:0000313" key="5">
    <source>
        <dbReference type="EMBL" id="PGG96848.1"/>
    </source>
</evidence>
<dbReference type="OrthoDB" id="3364440at2759"/>
<proteinExistence type="inferred from homology"/>
<accession>A0A2B7WJY0</accession>
<sequence length="878" mass="97941">MADKTTLRRLIYNHPIIDNHAHNILKAESASDYAKYPFEAITSEAQGESLENHAANSLALIRAVNQLAELFGCAPKLSAVKSAREKEIHNDYDGLVRKCLAGTHMLLIDDGLPPGDMEVYSWHDQFTKAASKRIVRIEAVAALIVGELFESRNISQPSLLLAEPERLTDFWNAFQASFLTSINDALDDPAVVGFKSVVCYRTGLAIEKASPEELFTTFETYFRSFVESGESRIQNKPLNDYLVISALDEISQRPKGSRKPIQFHTGLGDSDINLLRSNPAHLQNLIEEYPDVDFVLLHASYPYTREAGYLASIYTNAYLDIGEVFPMTSRDAQLSILRQSLELVPSTKLLWSTDGHYHPETFWLANKQFRHALDTVLTEYVHDGDYTYDQAMDTVLDVLFNNSNRLYKLGQSADGPNSDVISLQPRGLSPALFQTASTHTPEDILKKFISKKSVDFIWMQWVDYTATVRGRMFPVREFSKIVRSKRRVAICLAVMNMLQTDKLVPPEPLAAGSFILTPDVSTLCRNIGLDSSSATVMTFWKNEAGGGDLEGCPRTTLQRIVNKCQSEYGIKTQVGFEIEVVFMKIEPSKEGSPTTYSPWFTNHSWSNITAENVQALPMIEKIVNKLADIDIRVEQFHPESSPGQFEFVLPPSTPLTACDTLIKARQTITDIAAQYGVRATLHPRPFPNAAGTAAHAHVSITPPFLKDNFLAGVLHNLPSVLPFTFPQKASYERVAEGIWAGGVWVAWGYENRETPIREVAPGHWEFKSMDGLANPYLALAAIIGAGYLGLKGRMPLTIKGCDVDTATLSASERAALSITTRMPSSLEESLRALESNIELQALLGLDFVRRYIGVRRGENEMLSAMGEDERRNWLIARY</sequence>
<dbReference type="Proteomes" id="UP000224080">
    <property type="component" value="Unassembled WGS sequence"/>
</dbReference>
<dbReference type="PANTHER" id="PTHR43383">
    <property type="entry name" value="NODULIN 6"/>
    <property type="match status" value="1"/>
</dbReference>
<organism evidence="5 6">
    <name type="scientific">Blastomyces parvus</name>
    <dbReference type="NCBI Taxonomy" id="2060905"/>
    <lineage>
        <taxon>Eukaryota</taxon>
        <taxon>Fungi</taxon>
        <taxon>Dikarya</taxon>
        <taxon>Ascomycota</taxon>
        <taxon>Pezizomycotina</taxon>
        <taxon>Eurotiomycetes</taxon>
        <taxon>Eurotiomycetidae</taxon>
        <taxon>Onygenales</taxon>
        <taxon>Ajellomycetaceae</taxon>
        <taxon>Blastomyces</taxon>
    </lineage>
</organism>
<name>A0A2B7WJY0_9EURO</name>
<protein>
    <recommendedName>
        <fullName evidence="1">Glutamine synthetase</fullName>
    </recommendedName>
</protein>
<dbReference type="SUPFAM" id="SSF55931">
    <property type="entry name" value="Glutamine synthetase/guanido kinase"/>
    <property type="match status" value="1"/>
</dbReference>
<dbReference type="Pfam" id="PF00120">
    <property type="entry name" value="Gln-synt_C"/>
    <property type="match status" value="1"/>
</dbReference>
<dbReference type="GO" id="GO:0006542">
    <property type="term" value="P:glutamine biosynthetic process"/>
    <property type="evidence" value="ECO:0007669"/>
    <property type="project" value="InterPro"/>
</dbReference>
<keyword evidence="6" id="KW-1185">Reference proteome</keyword>
<dbReference type="InterPro" id="IPR008146">
    <property type="entry name" value="Gln_synth_cat_dom"/>
</dbReference>
<comment type="similarity">
    <text evidence="2 3">Belongs to the glutamine synthetase family.</text>
</comment>
<dbReference type="InterPro" id="IPR014746">
    <property type="entry name" value="Gln_synth/guanido_kin_cat_dom"/>
</dbReference>
<dbReference type="Pfam" id="PF04909">
    <property type="entry name" value="Amidohydro_2"/>
    <property type="match status" value="1"/>
</dbReference>
<dbReference type="InterPro" id="IPR006680">
    <property type="entry name" value="Amidohydro-rel"/>
</dbReference>
<dbReference type="InterPro" id="IPR032466">
    <property type="entry name" value="Metal_Hydrolase"/>
</dbReference>
<evidence type="ECO:0000259" key="4">
    <source>
        <dbReference type="PROSITE" id="PS51987"/>
    </source>
</evidence>
<dbReference type="GO" id="GO:0004356">
    <property type="term" value="F:glutamine synthetase activity"/>
    <property type="evidence" value="ECO:0007669"/>
    <property type="project" value="InterPro"/>
</dbReference>
<evidence type="ECO:0000256" key="3">
    <source>
        <dbReference type="RuleBase" id="RU000384"/>
    </source>
</evidence>
<comment type="caution">
    <text evidence="5">The sequence shown here is derived from an EMBL/GenBank/DDBJ whole genome shotgun (WGS) entry which is preliminary data.</text>
</comment>
<dbReference type="AlphaFoldDB" id="A0A2B7WJY0"/>
<dbReference type="PANTHER" id="PTHR43383:SF2">
    <property type="entry name" value="AMIDOHYDROLASE 2 FAMILY PROTEIN"/>
    <property type="match status" value="1"/>
</dbReference>
<evidence type="ECO:0000256" key="2">
    <source>
        <dbReference type="PROSITE-ProRule" id="PRU01331"/>
    </source>
</evidence>
<dbReference type="Gene3D" id="3.20.20.140">
    <property type="entry name" value="Metal-dependent hydrolases"/>
    <property type="match status" value="1"/>
</dbReference>
<dbReference type="Gene3D" id="3.30.590.10">
    <property type="entry name" value="Glutamine synthetase/guanido kinase, catalytic domain"/>
    <property type="match status" value="1"/>
</dbReference>
<dbReference type="PROSITE" id="PS51987">
    <property type="entry name" value="GS_CATALYTIC"/>
    <property type="match status" value="1"/>
</dbReference>
<dbReference type="GO" id="GO:0016787">
    <property type="term" value="F:hydrolase activity"/>
    <property type="evidence" value="ECO:0007669"/>
    <property type="project" value="InterPro"/>
</dbReference>
<gene>
    <name evidence="5" type="ORF">GX51_07628</name>
</gene>
<dbReference type="STRING" id="2060905.A0A2B7WJY0"/>
<evidence type="ECO:0000256" key="1">
    <source>
        <dbReference type="ARBA" id="ARBA00021364"/>
    </source>
</evidence>
<evidence type="ECO:0000313" key="6">
    <source>
        <dbReference type="Proteomes" id="UP000224080"/>
    </source>
</evidence>
<dbReference type="InterPro" id="IPR036651">
    <property type="entry name" value="Gln_synt_N_sf"/>
</dbReference>